<feature type="compositionally biased region" description="Polar residues" evidence="1">
    <location>
        <begin position="851"/>
        <end position="860"/>
    </location>
</feature>
<feature type="region of interest" description="Disordered" evidence="1">
    <location>
        <begin position="1"/>
        <end position="157"/>
    </location>
</feature>
<feature type="region of interest" description="Disordered" evidence="1">
    <location>
        <begin position="788"/>
        <end position="890"/>
    </location>
</feature>
<evidence type="ECO:0000313" key="2">
    <source>
        <dbReference type="EMBL" id="KAL1899631.1"/>
    </source>
</evidence>
<feature type="region of interest" description="Disordered" evidence="1">
    <location>
        <begin position="700"/>
        <end position="719"/>
    </location>
</feature>
<dbReference type="Proteomes" id="UP001583280">
    <property type="component" value="Unassembled WGS sequence"/>
</dbReference>
<proteinExistence type="predicted"/>
<keyword evidence="3" id="KW-1185">Reference proteome</keyword>
<gene>
    <name evidence="2" type="ORF">Cpir12675_001307</name>
</gene>
<organism evidence="2 3">
    <name type="scientific">Ceratocystis pirilliformis</name>
    <dbReference type="NCBI Taxonomy" id="259994"/>
    <lineage>
        <taxon>Eukaryota</taxon>
        <taxon>Fungi</taxon>
        <taxon>Dikarya</taxon>
        <taxon>Ascomycota</taxon>
        <taxon>Pezizomycotina</taxon>
        <taxon>Sordariomycetes</taxon>
        <taxon>Hypocreomycetidae</taxon>
        <taxon>Microascales</taxon>
        <taxon>Ceratocystidaceae</taxon>
        <taxon>Ceratocystis</taxon>
    </lineage>
</organism>
<protein>
    <recommendedName>
        <fullName evidence="4">Cell wall proline rich protein</fullName>
    </recommendedName>
</protein>
<evidence type="ECO:0000313" key="3">
    <source>
        <dbReference type="Proteomes" id="UP001583280"/>
    </source>
</evidence>
<feature type="compositionally biased region" description="Low complexity" evidence="1">
    <location>
        <begin position="794"/>
        <end position="812"/>
    </location>
</feature>
<feature type="region of interest" description="Disordered" evidence="1">
    <location>
        <begin position="177"/>
        <end position="230"/>
    </location>
</feature>
<feature type="compositionally biased region" description="Polar residues" evidence="1">
    <location>
        <begin position="505"/>
        <end position="517"/>
    </location>
</feature>
<name>A0ABR3ZG04_9PEZI</name>
<comment type="caution">
    <text evidence="2">The sequence shown here is derived from an EMBL/GenBank/DDBJ whole genome shotgun (WGS) entry which is preliminary data.</text>
</comment>
<evidence type="ECO:0000256" key="1">
    <source>
        <dbReference type="SAM" id="MobiDB-lite"/>
    </source>
</evidence>
<feature type="compositionally biased region" description="Polar residues" evidence="1">
    <location>
        <begin position="817"/>
        <end position="833"/>
    </location>
</feature>
<feature type="compositionally biased region" description="Low complexity" evidence="1">
    <location>
        <begin position="666"/>
        <end position="676"/>
    </location>
</feature>
<feature type="compositionally biased region" description="Polar residues" evidence="1">
    <location>
        <begin position="368"/>
        <end position="378"/>
    </location>
</feature>
<dbReference type="EMBL" id="JAWDJO010000020">
    <property type="protein sequence ID" value="KAL1899631.1"/>
    <property type="molecule type" value="Genomic_DNA"/>
</dbReference>
<reference evidence="2 3" key="1">
    <citation type="journal article" date="2024" name="IMA Fungus">
        <title>IMA Genome - F19 : A genome assembly and annotation guide to empower mycologists, including annotated draft genome sequences of Ceratocystis pirilliformis, Diaporthe australafricana, Fusarium ophioides, Paecilomyces lecythidis, and Sporothrix stenoceras.</title>
        <authorList>
            <person name="Aylward J."/>
            <person name="Wilson A.M."/>
            <person name="Visagie C.M."/>
            <person name="Spraker J."/>
            <person name="Barnes I."/>
            <person name="Buitendag C."/>
            <person name="Ceriani C."/>
            <person name="Del Mar Angel L."/>
            <person name="du Plessis D."/>
            <person name="Fuchs T."/>
            <person name="Gasser K."/>
            <person name="Kramer D."/>
            <person name="Li W."/>
            <person name="Munsamy K."/>
            <person name="Piso A."/>
            <person name="Price J.L."/>
            <person name="Sonnekus B."/>
            <person name="Thomas C."/>
            <person name="van der Nest A."/>
            <person name="van Dijk A."/>
            <person name="van Heerden A."/>
            <person name="van Vuuren N."/>
            <person name="Yilmaz N."/>
            <person name="Duong T.A."/>
            <person name="van der Merwe N.A."/>
            <person name="Wingfield M.J."/>
            <person name="Wingfield B.D."/>
        </authorList>
    </citation>
    <scope>NUCLEOTIDE SEQUENCE [LARGE SCALE GENOMIC DNA]</scope>
    <source>
        <strain evidence="2 3">CMW 12675</strain>
    </source>
</reference>
<accession>A0ABR3ZG04</accession>
<feature type="region of interest" description="Disordered" evidence="1">
    <location>
        <begin position="548"/>
        <end position="567"/>
    </location>
</feature>
<sequence length="949" mass="101658">MATLTDFSQDANAGVQSMSKHRSRPSKSQSHDPLASRSIQSMPPPNPHFVFPMQPASPATSAQRPRSAMGPETMGSSFRNSGKSHPALPDFSFNPGVNNFLSPDKPAFLSPPETPATPPTAKTQSPPSPRPMSANRPSHGHRRGGSEFVGGSIRGGDSITVFGMSATKSESGFEVPADLKLNASPPPRKGHAHRRSAAISSHDISKIMVPSKPIDHGHSAPNSPTNFDRRDHMASLNAAPVSIPPVFSKIKTPEIPILAATVPPSPMNDDFLVPGGFGTPRSRVGFSETVEVIPRPLSIVSTDTSSTSTVRPGHSLSGSISSVISVLPSQNKETPVVASSSSNSPSLDVNVRPKLESRPSTAGAILDNMSSQSRTTFHASKAKRRNSIPILLDIPSSDESQSAANSNVKSPKRWSFFGLEAHRVQAQNTGGYEISSDHLLNDRGLGSIKCHVEPSVQDESPPNMKKKAKKNKNKKKKKKKTKGSWGVPILGRKSQPQVRKCRSGSLRSLTPTQVPQQISSASLEDCIAPESNQVMDPEVLTTPTAANIPTIELPDDSPTPKRPEDDASASMIDLDAALGPFNTPLSPNPEWEAAQRAAGNVKRKLHSAQGMKGFSGPGMHYHRRAESAPEMVPFERSGFGVHRFGSNSTMADVFEEDEEDEEAIESDSSSSRSADITPTERTPIQHASSVASMATIADENVPATPSGPRASGMLSLPSEVPSASMKTEISSCSLKTEFSSEDIIYAPPRSPAFTNESPCASANPSPRRLLISKELVHVNVSPLHLPSATHTPVSPYANSSGSSFPSPMSPASYDAQCLSTAPSSLNDDNTFQSLLRGEPGPEVRISVDIPSLTSTNSAGTRESAFQHPPHNRPTPQLREERPVSVSSAFGRRRSSLASLSRLINSSHGERSKLSMEIPIDELDDRKSKPSRTKRISRLVQFWKPKDTLA</sequence>
<feature type="compositionally biased region" description="Polar residues" evidence="1">
    <location>
        <begin position="1"/>
        <end position="18"/>
    </location>
</feature>
<feature type="region of interest" description="Disordered" evidence="1">
    <location>
        <begin position="655"/>
        <end position="686"/>
    </location>
</feature>
<feature type="compositionally biased region" description="Acidic residues" evidence="1">
    <location>
        <begin position="655"/>
        <end position="665"/>
    </location>
</feature>
<feature type="region of interest" description="Disordered" evidence="1">
    <location>
        <begin position="334"/>
        <end position="382"/>
    </location>
</feature>
<feature type="compositionally biased region" description="Basic residues" evidence="1">
    <location>
        <begin position="464"/>
        <end position="482"/>
    </location>
</feature>
<feature type="region of interest" description="Disordered" evidence="1">
    <location>
        <begin position="904"/>
        <end position="933"/>
    </location>
</feature>
<feature type="compositionally biased region" description="Polar residues" evidence="1">
    <location>
        <begin position="74"/>
        <end position="83"/>
    </location>
</feature>
<evidence type="ECO:0008006" key="4">
    <source>
        <dbReference type="Google" id="ProtNLM"/>
    </source>
</evidence>
<feature type="region of interest" description="Disordered" evidence="1">
    <location>
        <begin position="452"/>
        <end position="517"/>
    </location>
</feature>